<proteinExistence type="predicted"/>
<name>A0ABR0QK07_GOSAR</name>
<evidence type="ECO:0000256" key="1">
    <source>
        <dbReference type="SAM" id="MobiDB-lite"/>
    </source>
</evidence>
<organism evidence="2 3">
    <name type="scientific">Gossypium arboreum</name>
    <name type="common">Tree cotton</name>
    <name type="synonym">Gossypium nanking</name>
    <dbReference type="NCBI Taxonomy" id="29729"/>
    <lineage>
        <taxon>Eukaryota</taxon>
        <taxon>Viridiplantae</taxon>
        <taxon>Streptophyta</taxon>
        <taxon>Embryophyta</taxon>
        <taxon>Tracheophyta</taxon>
        <taxon>Spermatophyta</taxon>
        <taxon>Magnoliopsida</taxon>
        <taxon>eudicotyledons</taxon>
        <taxon>Gunneridae</taxon>
        <taxon>Pentapetalae</taxon>
        <taxon>rosids</taxon>
        <taxon>malvids</taxon>
        <taxon>Malvales</taxon>
        <taxon>Malvaceae</taxon>
        <taxon>Malvoideae</taxon>
        <taxon>Gossypium</taxon>
    </lineage>
</organism>
<protein>
    <submittedName>
        <fullName evidence="2">Uncharacterized protein</fullName>
    </submittedName>
</protein>
<evidence type="ECO:0000313" key="3">
    <source>
        <dbReference type="Proteomes" id="UP001358586"/>
    </source>
</evidence>
<dbReference type="EMBL" id="JARKNE010000003">
    <property type="protein sequence ID" value="KAK5839655.1"/>
    <property type="molecule type" value="Genomic_DNA"/>
</dbReference>
<keyword evidence="3" id="KW-1185">Reference proteome</keyword>
<accession>A0ABR0QK07</accession>
<dbReference type="Proteomes" id="UP001358586">
    <property type="component" value="Chromosome 3"/>
</dbReference>
<gene>
    <name evidence="2" type="ORF">PVK06_008477</name>
</gene>
<reference evidence="2 3" key="1">
    <citation type="submission" date="2023-03" db="EMBL/GenBank/DDBJ databases">
        <title>WGS of Gossypium arboreum.</title>
        <authorList>
            <person name="Yu D."/>
        </authorList>
    </citation>
    <scope>NUCLEOTIDE SEQUENCE [LARGE SCALE GENOMIC DNA]</scope>
    <source>
        <tissue evidence="2">Leaf</tissue>
    </source>
</reference>
<feature type="compositionally biased region" description="Basic and acidic residues" evidence="1">
    <location>
        <begin position="71"/>
        <end position="83"/>
    </location>
</feature>
<evidence type="ECO:0000313" key="2">
    <source>
        <dbReference type="EMBL" id="KAK5839655.1"/>
    </source>
</evidence>
<comment type="caution">
    <text evidence="2">The sequence shown here is derived from an EMBL/GenBank/DDBJ whole genome shotgun (WGS) entry which is preliminary data.</text>
</comment>
<feature type="region of interest" description="Disordered" evidence="1">
    <location>
        <begin position="71"/>
        <end position="93"/>
    </location>
</feature>
<sequence>MTRARTKQLQDAISAFVMRIWDDNQLYNVGGAKNNSLKTPCTILQSDLSSSSAPPCTIQLAECGRYIHEEMHERESSTNEKIHAWPGSMLGGS</sequence>